<accession>A0ABT2KEX8</accession>
<evidence type="ECO:0000313" key="2">
    <source>
        <dbReference type="Proteomes" id="UP000217448"/>
    </source>
</evidence>
<organism evidence="1 2">
    <name type="scientific">Alloyangia mangrovi</name>
    <dbReference type="NCBI Taxonomy" id="1779329"/>
    <lineage>
        <taxon>Bacteria</taxon>
        <taxon>Pseudomonadati</taxon>
        <taxon>Pseudomonadota</taxon>
        <taxon>Alphaproteobacteria</taxon>
        <taxon>Rhodobacterales</taxon>
        <taxon>Roseobacteraceae</taxon>
        <taxon>Alloyangia</taxon>
    </lineage>
</organism>
<dbReference type="RefSeq" id="WP_176476506.1">
    <property type="nucleotide sequence ID" value="NZ_NTHN02000001.1"/>
</dbReference>
<protein>
    <submittedName>
        <fullName evidence="1">Uncharacterized protein</fullName>
    </submittedName>
</protein>
<gene>
    <name evidence="1" type="ORF">CLG85_000645</name>
</gene>
<dbReference type="EMBL" id="NTHN02000001">
    <property type="protein sequence ID" value="MCT4368930.1"/>
    <property type="molecule type" value="Genomic_DNA"/>
</dbReference>
<comment type="caution">
    <text evidence="1">The sequence shown here is derived from an EMBL/GenBank/DDBJ whole genome shotgun (WGS) entry which is preliminary data.</text>
</comment>
<keyword evidence="2" id="KW-1185">Reference proteome</keyword>
<reference evidence="2" key="1">
    <citation type="submission" date="2023-07" db="EMBL/GenBank/DDBJ databases">
        <title>Yangia mangrovi SAOS 153D genome.</title>
        <authorList>
            <person name="Verma A."/>
            <person name="Pal Y."/>
            <person name="Sundharam S."/>
            <person name="Bisht B."/>
            <person name="Srinivasan K."/>
        </authorList>
    </citation>
    <scope>NUCLEOTIDE SEQUENCE [LARGE SCALE GENOMIC DNA]</scope>
    <source>
        <strain evidence="2">SAOS 153D</strain>
    </source>
</reference>
<name>A0ABT2KEX8_9RHOB</name>
<dbReference type="Proteomes" id="UP000217448">
    <property type="component" value="Unassembled WGS sequence"/>
</dbReference>
<proteinExistence type="predicted"/>
<sequence length="56" mass="6267">MGIFSREQTTAIERLLQQGVSDFDIAQKICPAGEDPELLLEAVSMHRDRHEKATLA</sequence>
<evidence type="ECO:0000313" key="1">
    <source>
        <dbReference type="EMBL" id="MCT4368930.1"/>
    </source>
</evidence>